<name>A0A154I9T1_RHILE</name>
<dbReference type="RefSeq" id="WP_062945127.1">
    <property type="nucleotide sequence ID" value="NZ_CP171845.1"/>
</dbReference>
<dbReference type="PANTHER" id="PTHR30096">
    <property type="entry name" value="4,5-DOPA DIOXYGENASE EXTRADIOL-LIKE PROTEIN"/>
    <property type="match status" value="1"/>
</dbReference>
<feature type="domain" description="Extradiol ring-cleavage dioxygenase class III enzyme subunit B" evidence="6">
    <location>
        <begin position="8"/>
        <end position="251"/>
    </location>
</feature>
<dbReference type="Pfam" id="PF02900">
    <property type="entry name" value="LigB"/>
    <property type="match status" value="1"/>
</dbReference>
<comment type="similarity">
    <text evidence="2">Belongs to the DODA-type extradiol aromatic ring-opening dioxygenase family.</text>
</comment>
<keyword evidence="5" id="KW-0560">Oxidoreductase</keyword>
<dbReference type="SUPFAM" id="SSF53213">
    <property type="entry name" value="LigB-like"/>
    <property type="match status" value="1"/>
</dbReference>
<dbReference type="PANTHER" id="PTHR30096:SF0">
    <property type="entry name" value="4,5-DOPA DIOXYGENASE EXTRADIOL-LIKE PROTEIN"/>
    <property type="match status" value="1"/>
</dbReference>
<protein>
    <submittedName>
        <fullName evidence="7">Dioxygenase</fullName>
    </submittedName>
</protein>
<evidence type="ECO:0000256" key="3">
    <source>
        <dbReference type="ARBA" id="ARBA00022723"/>
    </source>
</evidence>
<evidence type="ECO:0000256" key="1">
    <source>
        <dbReference type="ARBA" id="ARBA00001947"/>
    </source>
</evidence>
<dbReference type="GO" id="GO:0008270">
    <property type="term" value="F:zinc ion binding"/>
    <property type="evidence" value="ECO:0007669"/>
    <property type="project" value="InterPro"/>
</dbReference>
<accession>A0A154I9T1</accession>
<evidence type="ECO:0000256" key="5">
    <source>
        <dbReference type="ARBA" id="ARBA00023002"/>
    </source>
</evidence>
<dbReference type="InterPro" id="IPR004183">
    <property type="entry name" value="Xdiol_dOase_suB"/>
</dbReference>
<evidence type="ECO:0000256" key="2">
    <source>
        <dbReference type="ARBA" id="ARBA00007581"/>
    </source>
</evidence>
<organism evidence="7">
    <name type="scientific">Rhizobium leguminosarum</name>
    <dbReference type="NCBI Taxonomy" id="384"/>
    <lineage>
        <taxon>Bacteria</taxon>
        <taxon>Pseudomonadati</taxon>
        <taxon>Pseudomonadota</taxon>
        <taxon>Alphaproteobacteria</taxon>
        <taxon>Hyphomicrobiales</taxon>
        <taxon>Rhizobiaceae</taxon>
        <taxon>Rhizobium/Agrobacterium group</taxon>
        <taxon>Rhizobium</taxon>
    </lineage>
</organism>
<dbReference type="GO" id="GO:0008198">
    <property type="term" value="F:ferrous iron binding"/>
    <property type="evidence" value="ECO:0007669"/>
    <property type="project" value="InterPro"/>
</dbReference>
<evidence type="ECO:0000256" key="4">
    <source>
        <dbReference type="ARBA" id="ARBA00022833"/>
    </source>
</evidence>
<reference evidence="7" key="1">
    <citation type="submission" date="2016-03" db="EMBL/GenBank/DDBJ databases">
        <title>Microsymbionts genomes from the relict species Vavilovia formosa.</title>
        <authorList>
            <person name="Chirak E."/>
            <person name="Kimeklis A."/>
            <person name="Kopat V."/>
            <person name="Andronov E."/>
        </authorList>
    </citation>
    <scope>NUCLEOTIDE SEQUENCE [LARGE SCALE GENOMIC DNA]</scope>
    <source>
        <strain evidence="7">Vaf12</strain>
    </source>
</reference>
<comment type="cofactor">
    <cofactor evidence="1">
        <name>Zn(2+)</name>
        <dbReference type="ChEBI" id="CHEBI:29105"/>
    </cofactor>
</comment>
<dbReference type="EMBL" id="LVYU01000146">
    <property type="protein sequence ID" value="KZA96867.1"/>
    <property type="molecule type" value="Genomic_DNA"/>
</dbReference>
<evidence type="ECO:0000259" key="6">
    <source>
        <dbReference type="Pfam" id="PF02900"/>
    </source>
</evidence>
<evidence type="ECO:0000313" key="7">
    <source>
        <dbReference type="EMBL" id="KZA96867.1"/>
    </source>
</evidence>
<gene>
    <name evidence="7" type="ORF">A4A59_33925</name>
</gene>
<dbReference type="InterPro" id="IPR014436">
    <property type="entry name" value="Extradiol_dOase_DODA"/>
</dbReference>
<dbReference type="CDD" id="cd07363">
    <property type="entry name" value="45_DOPA_Dioxygenase"/>
    <property type="match status" value="1"/>
</dbReference>
<dbReference type="PIRSF" id="PIRSF006157">
    <property type="entry name" value="Doxgns_DODA"/>
    <property type="match status" value="1"/>
</dbReference>
<comment type="caution">
    <text evidence="7">The sequence shown here is derived from an EMBL/GenBank/DDBJ whole genome shotgun (WGS) entry which is preliminary data.</text>
</comment>
<keyword evidence="7" id="KW-0223">Dioxygenase</keyword>
<proteinExistence type="inferred from homology"/>
<sequence length="282" mass="30766">MKTSRLPTYFLSHGGGPWPYMTGGFRSNFDKLEKSLIEMRAELQDLPKAVLVVSGHWEERGFAVSSGSNPGMVYDYNGFPDYLYQIKYGAPGSPELARHVQDLLHSAGIDARPDPTRGFDHGTFSLMKPLYPNEDIPVVQLSLDAGYDPALHLKVGRALAPLREEGVLIIGSGLSYHNLSAIQGTAGHGPSRQFDAWLQETLIRSPSETRTERLVEWEKAPAARAAHPREDHLIPLMVAVGAAEDEPGAVTYHQKDFAGGLTASSFRFGDVPSAPQSKGDAQ</sequence>
<dbReference type="Gene3D" id="3.40.830.10">
    <property type="entry name" value="LigB-like"/>
    <property type="match status" value="1"/>
</dbReference>
<dbReference type="AlphaFoldDB" id="A0A154I9T1"/>
<keyword evidence="3" id="KW-0479">Metal-binding</keyword>
<keyword evidence="4" id="KW-0862">Zinc</keyword>
<dbReference type="GO" id="GO:0016702">
    <property type="term" value="F:oxidoreductase activity, acting on single donors with incorporation of molecular oxygen, incorporation of two atoms of oxygen"/>
    <property type="evidence" value="ECO:0007669"/>
    <property type="project" value="UniProtKB-ARBA"/>
</dbReference>